<dbReference type="Gene3D" id="3.30.420.10">
    <property type="entry name" value="Ribonuclease H-like superfamily/Ribonuclease H"/>
    <property type="match status" value="1"/>
</dbReference>
<reference evidence="7 8" key="1">
    <citation type="submission" date="2020-04" db="EMBL/GenBank/DDBJ databases">
        <title>Perkinsus chesapeaki whole genome sequence.</title>
        <authorList>
            <person name="Bogema D.R."/>
        </authorList>
    </citation>
    <scope>NUCLEOTIDE SEQUENCE [LARGE SCALE GENOMIC DNA]</scope>
    <source>
        <strain evidence="7">ATCC PRA-425</strain>
    </source>
</reference>
<evidence type="ECO:0000256" key="5">
    <source>
        <dbReference type="SAM" id="Phobius"/>
    </source>
</evidence>
<feature type="coiled-coil region" evidence="3">
    <location>
        <begin position="489"/>
        <end position="531"/>
    </location>
</feature>
<evidence type="ECO:0000256" key="2">
    <source>
        <dbReference type="ARBA" id="ARBA00022801"/>
    </source>
</evidence>
<dbReference type="Proteomes" id="UP000591131">
    <property type="component" value="Unassembled WGS sequence"/>
</dbReference>
<gene>
    <name evidence="7" type="ORF">FOL47_003855</name>
</gene>
<evidence type="ECO:0000313" key="8">
    <source>
        <dbReference type="Proteomes" id="UP000591131"/>
    </source>
</evidence>
<dbReference type="InterPro" id="IPR051132">
    <property type="entry name" value="3-5_Exonuclease_domain"/>
</dbReference>
<proteinExistence type="predicted"/>
<dbReference type="Pfam" id="PF01612">
    <property type="entry name" value="DNA_pol_A_exo1"/>
    <property type="match status" value="1"/>
</dbReference>
<evidence type="ECO:0000313" key="7">
    <source>
        <dbReference type="EMBL" id="KAF4666920.1"/>
    </source>
</evidence>
<feature type="region of interest" description="Disordered" evidence="4">
    <location>
        <begin position="446"/>
        <end position="476"/>
    </location>
</feature>
<keyword evidence="5" id="KW-0812">Transmembrane</keyword>
<dbReference type="GO" id="GO:0006139">
    <property type="term" value="P:nucleobase-containing compound metabolic process"/>
    <property type="evidence" value="ECO:0007669"/>
    <property type="project" value="InterPro"/>
</dbReference>
<keyword evidence="1" id="KW-0540">Nuclease</keyword>
<evidence type="ECO:0000256" key="4">
    <source>
        <dbReference type="SAM" id="MobiDB-lite"/>
    </source>
</evidence>
<protein>
    <recommendedName>
        <fullName evidence="6">3'-5' exonuclease domain-containing protein</fullName>
    </recommendedName>
</protein>
<feature type="coiled-coil region" evidence="3">
    <location>
        <begin position="587"/>
        <end position="667"/>
    </location>
</feature>
<evidence type="ECO:0000256" key="3">
    <source>
        <dbReference type="SAM" id="Coils"/>
    </source>
</evidence>
<dbReference type="InterPro" id="IPR036397">
    <property type="entry name" value="RNaseH_sf"/>
</dbReference>
<feature type="transmembrane region" description="Helical" evidence="5">
    <location>
        <begin position="201"/>
        <end position="218"/>
    </location>
</feature>
<evidence type="ECO:0000259" key="6">
    <source>
        <dbReference type="Pfam" id="PF01612"/>
    </source>
</evidence>
<feature type="region of interest" description="Disordered" evidence="4">
    <location>
        <begin position="930"/>
        <end position="950"/>
    </location>
</feature>
<dbReference type="SUPFAM" id="SSF53098">
    <property type="entry name" value="Ribonuclease H-like"/>
    <property type="match status" value="1"/>
</dbReference>
<dbReference type="InterPro" id="IPR012337">
    <property type="entry name" value="RNaseH-like_sf"/>
</dbReference>
<keyword evidence="3" id="KW-0175">Coiled coil</keyword>
<dbReference type="AlphaFoldDB" id="A0A7J6M6W8"/>
<dbReference type="GO" id="GO:0005737">
    <property type="term" value="C:cytoplasm"/>
    <property type="evidence" value="ECO:0007669"/>
    <property type="project" value="TreeGrafter"/>
</dbReference>
<dbReference type="PANTHER" id="PTHR13620">
    <property type="entry name" value="3-5 EXONUCLEASE"/>
    <property type="match status" value="1"/>
</dbReference>
<name>A0A7J6M6W8_PERCH</name>
<dbReference type="InterPro" id="IPR002562">
    <property type="entry name" value="3'-5'_exonuclease_dom"/>
</dbReference>
<dbReference type="GO" id="GO:0003676">
    <property type="term" value="F:nucleic acid binding"/>
    <property type="evidence" value="ECO:0007669"/>
    <property type="project" value="InterPro"/>
</dbReference>
<keyword evidence="8" id="KW-1185">Reference proteome</keyword>
<feature type="compositionally biased region" description="Basic residues" evidence="4">
    <location>
        <begin position="932"/>
        <end position="945"/>
    </location>
</feature>
<dbReference type="GO" id="GO:0005634">
    <property type="term" value="C:nucleus"/>
    <property type="evidence" value="ECO:0007669"/>
    <property type="project" value="TreeGrafter"/>
</dbReference>
<dbReference type="EMBL" id="JAAPAO010000223">
    <property type="protein sequence ID" value="KAF4666920.1"/>
    <property type="molecule type" value="Genomic_DNA"/>
</dbReference>
<evidence type="ECO:0000256" key="1">
    <source>
        <dbReference type="ARBA" id="ARBA00022722"/>
    </source>
</evidence>
<accession>A0A7J6M6W8</accession>
<feature type="domain" description="3'-5' exonuclease" evidence="6">
    <location>
        <begin position="14"/>
        <end position="175"/>
    </location>
</feature>
<feature type="compositionally biased region" description="Basic and acidic residues" evidence="4">
    <location>
        <begin position="446"/>
        <end position="467"/>
    </location>
</feature>
<comment type="caution">
    <text evidence="7">The sequence shown here is derived from an EMBL/GenBank/DDBJ whole genome shotgun (WGS) entry which is preliminary data.</text>
</comment>
<keyword evidence="5" id="KW-1133">Transmembrane helix</keyword>
<dbReference type="PANTHER" id="PTHR13620:SF104">
    <property type="entry name" value="EXONUCLEASE 3'-5' DOMAIN-CONTAINING PROTEIN 2"/>
    <property type="match status" value="1"/>
</dbReference>
<organism evidence="7 8">
    <name type="scientific">Perkinsus chesapeaki</name>
    <name type="common">Clam parasite</name>
    <name type="synonym">Perkinsus andrewsi</name>
    <dbReference type="NCBI Taxonomy" id="330153"/>
    <lineage>
        <taxon>Eukaryota</taxon>
        <taxon>Sar</taxon>
        <taxon>Alveolata</taxon>
        <taxon>Perkinsozoa</taxon>
        <taxon>Perkinsea</taxon>
        <taxon>Perkinsida</taxon>
        <taxon>Perkinsidae</taxon>
        <taxon>Perkinsus</taxon>
    </lineage>
</organism>
<dbReference type="OrthoDB" id="439560at2759"/>
<sequence>MSSYYSYTGKTYVINGSEQLEACRNVLRTQKVVGIDFEWNWEASGGSNPISLIQIATVQDGVFLFRPENGHFSPVAKEILGDSAIQKICVGYENNDERKAAQLGIVVPRGTLIDLIHEANRRGLPKNGLRGMCDSIGYSIWKTKDPAFYHWTGPNLSAQQIKYAANDAWILLLIASIWGVVRVETSTLENMKAMMGRIRRLFVLAGVTMTNSSTAIVVHRRHSSPMLPDEEHHLSQGKLTRRATMATTADAAEAAVCAAHAREEEREFKKSLKSDDKFIILADKLTGLLKRLSLGDTTALLGVDSCRFAYKIGADFGLIARNLAITPDMSDPSCSWPSMLASAQRRADKAEKRFRDCQLAYLKEVSRLRDANSIGRILGRADILDDDVSFYDPISFLDSSTRELVQTIITEQLKSRAHDLAKKELAKRRSTMRDVDTQVDKRFANLRDVSDEGGSHSEGKDRQRKVIEQSSAQRGGTTCQDCLARRGMIRELELDLARAERMHHQAVEKMAKEFNDERRLMQRKLDAQNEMLITSDMQVTDAMSEMASTARQGGFFSTTYNNPTGWLSTFGTDPRATFYNTTSYSSSEQLRRSLQQSYAELADLMQTKLSQTTSEKDRAYVERDVMEQTKEEAEGLLSTLEQEVVVLEAALKREKRKREKCEKLLAEQAAIYSASNRLRQNPLGAWPSNMAATARETPTVQSRTFGSNCPEVFKTLNQNLRDERDENERICEQNAELKEENRNLRLTLNEMQVRLQRVRKTASQSRLGSDLDVIIKKSGLEDFVSSEGLPRENVFSRLYKDAVIRVRKLEALSKEIAREQNRLLYQVFTVRMPSHLNRPKAPPAATRDPSSCTSSYEDIVQEAVATLNQEPLSITAPTLPRMNTDNVFESAQVEKHKVLFVYEDPEAPPQQMFQYRQPSTTMYAMPPLVGTTRRRKTGPKGKPSPRHSSLVSKVIRRRKGEIDPVYSVLVHGTLRDQSSYNMGENAGVTGPAE</sequence>
<keyword evidence="5" id="KW-0472">Membrane</keyword>
<feature type="coiled-coil region" evidence="3">
    <location>
        <begin position="713"/>
        <end position="761"/>
    </location>
</feature>
<dbReference type="GO" id="GO:0008408">
    <property type="term" value="F:3'-5' exonuclease activity"/>
    <property type="evidence" value="ECO:0007669"/>
    <property type="project" value="InterPro"/>
</dbReference>
<keyword evidence="2" id="KW-0378">Hydrolase</keyword>